<gene>
    <name evidence="5" type="ORF">GSMUA_148230.1</name>
</gene>
<feature type="region of interest" description="Disordered" evidence="4">
    <location>
        <begin position="73"/>
        <end position="100"/>
    </location>
</feature>
<dbReference type="Gene3D" id="2.130.10.10">
    <property type="entry name" value="YVTN repeat-like/Quinoprotein amine dehydrogenase"/>
    <property type="match status" value="1"/>
</dbReference>
<dbReference type="PANTHER" id="PTHR44472">
    <property type="entry name" value="DDB1- AND CUL4-ASSOCIATED FACTOR 4-RELATED"/>
    <property type="match status" value="1"/>
</dbReference>
<evidence type="ECO:0000313" key="5">
    <source>
        <dbReference type="EMBL" id="CAG1845028.1"/>
    </source>
</evidence>
<protein>
    <submittedName>
        <fullName evidence="5">(wild Malaysian banana) hypothetical protein</fullName>
    </submittedName>
</protein>
<evidence type="ECO:0000256" key="2">
    <source>
        <dbReference type="ARBA" id="ARBA00022737"/>
    </source>
</evidence>
<keyword evidence="2" id="KW-0677">Repeat</keyword>
<name>A0A8D7A8R8_MUSAM</name>
<dbReference type="InterPro" id="IPR052254">
    <property type="entry name" value="CUL4-DDB1_E3_ligase_receptor"/>
</dbReference>
<feature type="compositionally biased region" description="Polar residues" evidence="4">
    <location>
        <begin position="87"/>
        <end position="99"/>
    </location>
</feature>
<evidence type="ECO:0000256" key="1">
    <source>
        <dbReference type="ARBA" id="ARBA00022574"/>
    </source>
</evidence>
<feature type="repeat" description="WD" evidence="3">
    <location>
        <begin position="488"/>
        <end position="519"/>
    </location>
</feature>
<dbReference type="PANTHER" id="PTHR44472:SF1">
    <property type="entry name" value="DDB1 AND CUL4 ASSOCIATED FACTOR 4"/>
    <property type="match status" value="1"/>
</dbReference>
<feature type="compositionally biased region" description="Low complexity" evidence="4">
    <location>
        <begin position="77"/>
        <end position="86"/>
    </location>
</feature>
<accession>A0A8D7A8R8</accession>
<dbReference type="PROSITE" id="PS50082">
    <property type="entry name" value="WD_REPEATS_2"/>
    <property type="match status" value="1"/>
</dbReference>
<reference evidence="5" key="1">
    <citation type="submission" date="2021-03" db="EMBL/GenBank/DDBJ databases">
        <authorList>
            <consortium name="Genoscope - CEA"/>
            <person name="William W."/>
        </authorList>
    </citation>
    <scope>NUCLEOTIDE SEQUENCE</scope>
    <source>
        <strain evidence="5">Doubled-haploid Pahang</strain>
    </source>
</reference>
<dbReference type="InterPro" id="IPR015943">
    <property type="entry name" value="WD40/YVTN_repeat-like_dom_sf"/>
</dbReference>
<dbReference type="InterPro" id="IPR001680">
    <property type="entry name" value="WD40_rpt"/>
</dbReference>
<dbReference type="SUPFAM" id="SSF50978">
    <property type="entry name" value="WD40 repeat-like"/>
    <property type="match status" value="1"/>
</dbReference>
<dbReference type="Pfam" id="PF23761">
    <property type="entry name" value="Beta-prop_DCAF4"/>
    <property type="match status" value="1"/>
</dbReference>
<sequence length="570" mass="63526">VQTESTATRFVEGHGGGRKTCRLLLLWQAAHTNLPRSRQLLDSAMPPKDLPGFYYDVEKNRYFPIKGPIPGSKRPLVSSSVSCSSSKRATNGEFSNPYQDHQMHQASRRKLLKSSELLQVREIHGRSIVSNKYRCNFEQEYQKLQASYPMVWKYQNTVGVSDGALEQLHGIVQTPKGLQLQKFLTMGSMTGYISLYEVATVSQYFDYRFECIPKPIWSVRNPKTCDDSGIAGIWCLAESLPGFSSSISCIKKFSGNFSDTTQDGSSFRHAFLTLHMMTTFGSGAAGGSVYILNLHEPLDLILSSGSLFSHISQIASFDRTIWTADCNSHGTQAVIGTNLGATLINLETEEVSWFYRSRSDVFSQQFIHSGNVVLCGQRNGAVISVDIRQKQSRHKVLQISNIMVFIPKITKLGVRSITWCHQVLNLNSSDAVFMSSAVCSLVALQSDDNYFLASSMDGSIKLFDCRLLQRGSVQSYAGHVNSHTRLQLGVNPSETFLISGGEDCFLRIWSIKNGELIFGEKVSDSILTTVCWPKTGNEFDECCSEYSYFPTHSWGTWLGSPDGLFYMHGT</sequence>
<keyword evidence="1 3" id="KW-0853">WD repeat</keyword>
<proteinExistence type="predicted"/>
<dbReference type="AlphaFoldDB" id="A0A8D7A8R8"/>
<organism evidence="5">
    <name type="scientific">Musa acuminata subsp. malaccensis</name>
    <name type="common">Wild banana</name>
    <name type="synonym">Musa malaccensis</name>
    <dbReference type="NCBI Taxonomy" id="214687"/>
    <lineage>
        <taxon>Eukaryota</taxon>
        <taxon>Viridiplantae</taxon>
        <taxon>Streptophyta</taxon>
        <taxon>Embryophyta</taxon>
        <taxon>Tracheophyta</taxon>
        <taxon>Spermatophyta</taxon>
        <taxon>Magnoliopsida</taxon>
        <taxon>Liliopsida</taxon>
        <taxon>Zingiberales</taxon>
        <taxon>Musaceae</taxon>
        <taxon>Musa</taxon>
    </lineage>
</organism>
<dbReference type="InterPro" id="IPR036322">
    <property type="entry name" value="WD40_repeat_dom_sf"/>
</dbReference>
<dbReference type="EMBL" id="HG996471">
    <property type="protein sequence ID" value="CAG1845028.1"/>
    <property type="molecule type" value="Genomic_DNA"/>
</dbReference>
<evidence type="ECO:0000256" key="4">
    <source>
        <dbReference type="SAM" id="MobiDB-lite"/>
    </source>
</evidence>
<dbReference type="SMART" id="SM00320">
    <property type="entry name" value="WD40"/>
    <property type="match status" value="2"/>
</dbReference>
<evidence type="ECO:0000256" key="3">
    <source>
        <dbReference type="PROSITE-ProRule" id="PRU00221"/>
    </source>
</evidence>
<feature type="non-terminal residue" evidence="5">
    <location>
        <position position="570"/>
    </location>
</feature>